<name>A0A0D2GH45_CLAB1</name>
<reference evidence="3" key="1">
    <citation type="submission" date="2015-01" db="EMBL/GenBank/DDBJ databases">
        <title>The Genome Sequence of Cladophialophora bantiana CBS 173.52.</title>
        <authorList>
            <consortium name="The Broad Institute Genomics Platform"/>
            <person name="Cuomo C."/>
            <person name="de Hoog S."/>
            <person name="Gorbushina A."/>
            <person name="Stielow B."/>
            <person name="Teixiera M."/>
            <person name="Abouelleil A."/>
            <person name="Chapman S.B."/>
            <person name="Priest M."/>
            <person name="Young S.K."/>
            <person name="Wortman J."/>
            <person name="Nusbaum C."/>
            <person name="Birren B."/>
        </authorList>
    </citation>
    <scope>NUCLEOTIDE SEQUENCE [LARGE SCALE GENOMIC DNA]</scope>
    <source>
        <strain evidence="3">CBS 173.52</strain>
    </source>
</reference>
<dbReference type="GO" id="GO:0004806">
    <property type="term" value="F:triacylglycerol lipase activity"/>
    <property type="evidence" value="ECO:0007669"/>
    <property type="project" value="UniProtKB-UniRule"/>
</dbReference>
<keyword evidence="4" id="KW-1185">Reference proteome</keyword>
<accession>A0A0D2GH45</accession>
<dbReference type="GO" id="GO:0016042">
    <property type="term" value="P:lipid catabolic process"/>
    <property type="evidence" value="ECO:0007669"/>
    <property type="project" value="UniProtKB-UniRule"/>
</dbReference>
<evidence type="ECO:0008006" key="5">
    <source>
        <dbReference type="Google" id="ProtNLM"/>
    </source>
</evidence>
<organism evidence="3 4">
    <name type="scientific">Cladophialophora bantiana (strain ATCC 10958 / CBS 173.52 / CDC B-1940 / NIH 8579)</name>
    <name type="common">Xylohypha bantiana</name>
    <dbReference type="NCBI Taxonomy" id="1442370"/>
    <lineage>
        <taxon>Eukaryota</taxon>
        <taxon>Fungi</taxon>
        <taxon>Dikarya</taxon>
        <taxon>Ascomycota</taxon>
        <taxon>Pezizomycotina</taxon>
        <taxon>Eurotiomycetes</taxon>
        <taxon>Chaetothyriomycetidae</taxon>
        <taxon>Chaetothyriales</taxon>
        <taxon>Herpotrichiellaceae</taxon>
        <taxon>Cladophialophora</taxon>
    </lineage>
</organism>
<protein>
    <recommendedName>
        <fullName evidence="5">Triacylglycerol lipase</fullName>
    </recommendedName>
</protein>
<dbReference type="GeneID" id="27694189"/>
<dbReference type="Gene3D" id="3.40.50.1820">
    <property type="entry name" value="alpha/beta hydrolase"/>
    <property type="match status" value="1"/>
</dbReference>
<evidence type="ECO:0000256" key="2">
    <source>
        <dbReference type="SAM" id="SignalP"/>
    </source>
</evidence>
<dbReference type="AlphaFoldDB" id="A0A0D2GH45"/>
<dbReference type="RefSeq" id="XP_016624346.1">
    <property type="nucleotide sequence ID" value="XM_016759018.1"/>
</dbReference>
<evidence type="ECO:0000256" key="1">
    <source>
        <dbReference type="ARBA" id="ARBA00022801"/>
    </source>
</evidence>
<dbReference type="HOGENOM" id="CLU_029538_5_2_1"/>
<dbReference type="OrthoDB" id="2373480at2759"/>
<evidence type="ECO:0000313" key="4">
    <source>
        <dbReference type="Proteomes" id="UP000053789"/>
    </source>
</evidence>
<feature type="signal peptide" evidence="2">
    <location>
        <begin position="1"/>
        <end position="19"/>
    </location>
</feature>
<dbReference type="PANTHER" id="PTHR34853">
    <property type="match status" value="1"/>
</dbReference>
<evidence type="ECO:0000313" key="3">
    <source>
        <dbReference type="EMBL" id="KIW97677.1"/>
    </source>
</evidence>
<dbReference type="SUPFAM" id="SSF53474">
    <property type="entry name" value="alpha/beta-Hydrolases"/>
    <property type="match status" value="1"/>
</dbReference>
<feature type="chain" id="PRO_5047358331" description="Triacylglycerol lipase" evidence="2">
    <location>
        <begin position="20"/>
        <end position="436"/>
    </location>
</feature>
<dbReference type="InterPro" id="IPR005152">
    <property type="entry name" value="Lipase_secreted"/>
</dbReference>
<sequence length="436" mass="46629">MRCVLGLLAHGLLFTFSTALPATPSVVAARSDLAASISLPPIEDPFYNAPPGYEFTAPGTILRVREATGNLTSIYNASSSVYNILYRTTNARYQPSWAVTTLFVPLTSPNGPGDDTLLSYQIPYNTADVDHSPSYVLGSELASGLILSDVNSALSHGWFVNVPDFEGPSASFGSGVSEGHATLDSVRAVLSAGFGLSPNTRCAMWGYSGGSIASEWAAELQVQYAPELNFSGVALGGLVPNGTSILHTIDGTPAAGLIPSFLVGAMKQYPAAYQYLVSNLKTSGPYNATGFLAVQNMSYLEAAVAFMNQSVLNNYFIDGTSLFQQPIIQRIFNIDGLMGYHGVPQMPMFIYKAMHDEYSHVGDTDSLVARYCEAGANILYQRNTAGNHLDEETNGDERAFDWLKAALNGSLMMHRGCTVQNVTVSISSHAPFALPP</sequence>
<gene>
    <name evidence="3" type="ORF">Z519_01261</name>
</gene>
<dbReference type="Proteomes" id="UP000053789">
    <property type="component" value="Unassembled WGS sequence"/>
</dbReference>
<keyword evidence="2" id="KW-0732">Signal</keyword>
<dbReference type="PANTHER" id="PTHR34853:SF5">
    <property type="entry name" value="LIP-DOMAIN-CONTAINING PROTEIN-RELATED"/>
    <property type="match status" value="1"/>
</dbReference>
<dbReference type="InterPro" id="IPR029058">
    <property type="entry name" value="AB_hydrolase_fold"/>
</dbReference>
<dbReference type="EMBL" id="KN846981">
    <property type="protein sequence ID" value="KIW97677.1"/>
    <property type="molecule type" value="Genomic_DNA"/>
</dbReference>
<dbReference type="Gene3D" id="1.10.260.130">
    <property type="match status" value="1"/>
</dbReference>
<proteinExistence type="predicted"/>
<dbReference type="VEuPathDB" id="FungiDB:Z519_01261"/>
<dbReference type="Pfam" id="PF03583">
    <property type="entry name" value="LIP"/>
    <property type="match status" value="1"/>
</dbReference>
<keyword evidence="1" id="KW-0378">Hydrolase</keyword>